<protein>
    <recommendedName>
        <fullName evidence="3">Myb-like domain-containing protein</fullName>
    </recommendedName>
</protein>
<organism evidence="4 5">
    <name type="scientific">Corynespora cassiicola Philippines</name>
    <dbReference type="NCBI Taxonomy" id="1448308"/>
    <lineage>
        <taxon>Eukaryota</taxon>
        <taxon>Fungi</taxon>
        <taxon>Dikarya</taxon>
        <taxon>Ascomycota</taxon>
        <taxon>Pezizomycotina</taxon>
        <taxon>Dothideomycetes</taxon>
        <taxon>Pleosporomycetidae</taxon>
        <taxon>Pleosporales</taxon>
        <taxon>Corynesporascaceae</taxon>
        <taxon>Corynespora</taxon>
    </lineage>
</organism>
<sequence length="785" mass="84345">MEPRIATLLGDSSLERTTVDPVSLLPPPSAPRRRPLPVEPTPVGDDARQPAAPRRAEYIGNDGFGKNRAQGTPAHTRQKSSVPIAEVLNNEGPASLPPPAPFSGRLSDILLDPSQQNPNKRRKVDGQTTPPSIGGENAMLKLPKLPQLPKKATRRPRIPPLLQGLHQPPPLPPEGRLFPPITGEGGGFGRDIKDRVNLRSPAGLERSTDKDGAGAAGAAGAASAASESKAEPDVDREPAMEKPAPAMEKPAPAPANDKESLDQVDEGRNRGKDSVKTKGSKKRNKWSDQETKDLLHGVQRFGIGNWKKILQCPDFSFNQRTAVDLKDRFRTCCPGEGLKQRKPKSKSGSQDSDLPSQPGTVNTSPRTHEAQASSRAISSIDPPKATRKTRGDTHRKGPAELAEMGIQGPFVKNARRERREFSERDDENLMKGFERYGPIWHKMRDDSSLGFSTRHPTDLRDRFRIKFPDIYAKAGYKLKPKDEQLLKDREKDQEEASSQDSTSHLNDVQVPDMIITKSDPPKTETSMAVTTTATATGSNLRSRGFFQPFTNNFPASFDDFSDLLSDDDGDGRNSPITLNRNIFQWADANPSQVASNSNTAAPPSMATLPSDIPMNLFAGMDGMHINPLATLNLPISLTSNFLSANNSYSTPAHSLLLSQPSNPTPNTSMPTGVAAVAVGQSSKHAAPPLLRTPNLPTIVFPHVPVASARSTMHNLPPPADLLSGIDVDVRAADGSAAVAGGFVLDDGIGFALQGGYGSAALAPMVNGGGRGLERAVGEESDRRGS</sequence>
<feature type="domain" description="Myb-like" evidence="3">
    <location>
        <begin position="278"/>
        <end position="331"/>
    </location>
</feature>
<accession>A0A2T2NYR3</accession>
<feature type="compositionally biased region" description="Polar residues" evidence="2">
    <location>
        <begin position="346"/>
        <end position="377"/>
    </location>
</feature>
<dbReference type="Gene3D" id="1.10.10.60">
    <property type="entry name" value="Homeodomain-like"/>
    <property type="match status" value="1"/>
</dbReference>
<feature type="compositionally biased region" description="Low complexity" evidence="2">
    <location>
        <begin position="140"/>
        <end position="150"/>
    </location>
</feature>
<evidence type="ECO:0000259" key="3">
    <source>
        <dbReference type="PROSITE" id="PS50090"/>
    </source>
</evidence>
<dbReference type="SUPFAM" id="SSF46689">
    <property type="entry name" value="Homeodomain-like"/>
    <property type="match status" value="1"/>
</dbReference>
<feature type="compositionally biased region" description="Low complexity" evidence="2">
    <location>
        <begin position="241"/>
        <end position="250"/>
    </location>
</feature>
<dbReference type="OrthoDB" id="608866at2759"/>
<dbReference type="InterPro" id="IPR052450">
    <property type="entry name" value="TRBD-Containing_Protein"/>
</dbReference>
<gene>
    <name evidence="4" type="ORF">BS50DRAFT_571772</name>
</gene>
<feature type="region of interest" description="Disordered" evidence="2">
    <location>
        <begin position="1"/>
        <end position="293"/>
    </location>
</feature>
<name>A0A2T2NYR3_CORCC</name>
<feature type="compositionally biased region" description="Polar residues" evidence="2">
    <location>
        <begin position="496"/>
        <end position="506"/>
    </location>
</feature>
<feature type="region of interest" description="Disordered" evidence="2">
    <location>
        <begin position="482"/>
        <end position="525"/>
    </location>
</feature>
<dbReference type="InterPro" id="IPR001005">
    <property type="entry name" value="SANT/Myb"/>
</dbReference>
<dbReference type="STRING" id="1448308.A0A2T2NYR3"/>
<feature type="compositionally biased region" description="Basic and acidic residues" evidence="2">
    <location>
        <begin position="228"/>
        <end position="240"/>
    </location>
</feature>
<proteinExistence type="predicted"/>
<feature type="compositionally biased region" description="Polar residues" evidence="2">
    <location>
        <begin position="69"/>
        <end position="81"/>
    </location>
</feature>
<reference evidence="4 5" key="1">
    <citation type="journal article" date="2018" name="Front. Microbiol.">
        <title>Genome-Wide Analysis of Corynespora cassiicola Leaf Fall Disease Putative Effectors.</title>
        <authorList>
            <person name="Lopez D."/>
            <person name="Ribeiro S."/>
            <person name="Label P."/>
            <person name="Fumanal B."/>
            <person name="Venisse J.S."/>
            <person name="Kohler A."/>
            <person name="de Oliveira R.R."/>
            <person name="Labutti K."/>
            <person name="Lipzen A."/>
            <person name="Lail K."/>
            <person name="Bauer D."/>
            <person name="Ohm R.A."/>
            <person name="Barry K.W."/>
            <person name="Spatafora J."/>
            <person name="Grigoriev I.V."/>
            <person name="Martin F.M."/>
            <person name="Pujade-Renaud V."/>
        </authorList>
    </citation>
    <scope>NUCLEOTIDE SEQUENCE [LARGE SCALE GENOMIC DNA]</scope>
    <source>
        <strain evidence="4 5">Philippines</strain>
    </source>
</reference>
<feature type="compositionally biased region" description="Basic and acidic residues" evidence="2">
    <location>
        <begin position="482"/>
        <end position="494"/>
    </location>
</feature>
<feature type="compositionally biased region" description="Low complexity" evidence="2">
    <location>
        <begin position="216"/>
        <end position="226"/>
    </location>
</feature>
<keyword evidence="5" id="KW-1185">Reference proteome</keyword>
<dbReference type="Gene3D" id="1.10.246.220">
    <property type="match status" value="1"/>
</dbReference>
<evidence type="ECO:0000313" key="5">
    <source>
        <dbReference type="Proteomes" id="UP000240883"/>
    </source>
</evidence>
<evidence type="ECO:0000313" key="4">
    <source>
        <dbReference type="EMBL" id="PSN70562.1"/>
    </source>
</evidence>
<dbReference type="PANTHER" id="PTHR46734:SF1">
    <property type="entry name" value="TELOMERIC REPEAT-BINDING FACTOR 1"/>
    <property type="match status" value="1"/>
</dbReference>
<evidence type="ECO:0000256" key="1">
    <source>
        <dbReference type="ARBA" id="ARBA00023242"/>
    </source>
</evidence>
<dbReference type="InterPro" id="IPR009057">
    <property type="entry name" value="Homeodomain-like_sf"/>
</dbReference>
<keyword evidence="1" id="KW-0539">Nucleus</keyword>
<dbReference type="SMART" id="SM00717">
    <property type="entry name" value="SANT"/>
    <property type="match status" value="2"/>
</dbReference>
<dbReference type="PANTHER" id="PTHR46734">
    <property type="entry name" value="TELOMERIC REPEAT-BINDING FACTOR 1 TERF1"/>
    <property type="match status" value="1"/>
</dbReference>
<feature type="compositionally biased region" description="Basic and acidic residues" evidence="2">
    <location>
        <begin position="389"/>
        <end position="398"/>
    </location>
</feature>
<dbReference type="Proteomes" id="UP000240883">
    <property type="component" value="Unassembled WGS sequence"/>
</dbReference>
<dbReference type="PROSITE" id="PS50090">
    <property type="entry name" value="MYB_LIKE"/>
    <property type="match status" value="1"/>
</dbReference>
<dbReference type="AlphaFoldDB" id="A0A2T2NYR3"/>
<dbReference type="EMBL" id="KZ678132">
    <property type="protein sequence ID" value="PSN70562.1"/>
    <property type="molecule type" value="Genomic_DNA"/>
</dbReference>
<dbReference type="Pfam" id="PF00249">
    <property type="entry name" value="Myb_DNA-binding"/>
    <property type="match status" value="1"/>
</dbReference>
<evidence type="ECO:0000256" key="2">
    <source>
        <dbReference type="SAM" id="MobiDB-lite"/>
    </source>
</evidence>
<feature type="region of interest" description="Disordered" evidence="2">
    <location>
        <begin position="333"/>
        <end position="423"/>
    </location>
</feature>
<feature type="compositionally biased region" description="Basic and acidic residues" evidence="2">
    <location>
        <begin position="256"/>
        <end position="276"/>
    </location>
</feature>
<dbReference type="CDD" id="cd11660">
    <property type="entry name" value="SANT_TRF"/>
    <property type="match status" value="1"/>
</dbReference>